<evidence type="ECO:0000313" key="1">
    <source>
        <dbReference type="EMBL" id="MDV7224161.1"/>
    </source>
</evidence>
<evidence type="ECO:0000313" key="2">
    <source>
        <dbReference type="Proteomes" id="UP001187346"/>
    </source>
</evidence>
<protein>
    <submittedName>
        <fullName evidence="1">Uncharacterized protein</fullName>
    </submittedName>
</protein>
<accession>A0ABU4FU82</accession>
<dbReference type="Proteomes" id="UP001187346">
    <property type="component" value="Unassembled WGS sequence"/>
</dbReference>
<name>A0ABU4FU82_9ACTN</name>
<dbReference type="RefSeq" id="WP_317776343.1">
    <property type="nucleotide sequence ID" value="NZ_JAWMAJ010000472.1"/>
</dbReference>
<reference evidence="1 2" key="1">
    <citation type="submission" date="2023-10" db="EMBL/GenBank/DDBJ databases">
        <title>Characterization of rhizosphere-enriched actinobacteria from wheat plants lab-grown on chernevaya soil.</title>
        <authorList>
            <person name="Tikhonova E.N."/>
            <person name="Konopkin A."/>
            <person name="Kravchenko I.K."/>
        </authorList>
    </citation>
    <scope>NUCLEOTIDE SEQUENCE [LARGE SCALE GENOMIC DNA]</scope>
    <source>
        <strain evidence="1 2">RR29</strain>
    </source>
</reference>
<dbReference type="EMBL" id="JAWMAJ010000472">
    <property type="protein sequence ID" value="MDV7224161.1"/>
    <property type="molecule type" value="Genomic_DNA"/>
</dbReference>
<keyword evidence="2" id="KW-1185">Reference proteome</keyword>
<proteinExistence type="predicted"/>
<gene>
    <name evidence="1" type="ORF">R5A26_50425</name>
</gene>
<comment type="caution">
    <text evidence="1">The sequence shown here is derived from an EMBL/GenBank/DDBJ whole genome shotgun (WGS) entry which is preliminary data.</text>
</comment>
<organism evidence="1 2">
    <name type="scientific">Streptomyces prunicolor</name>
    <dbReference type="NCBI Taxonomy" id="67348"/>
    <lineage>
        <taxon>Bacteria</taxon>
        <taxon>Bacillati</taxon>
        <taxon>Actinomycetota</taxon>
        <taxon>Actinomycetes</taxon>
        <taxon>Kitasatosporales</taxon>
        <taxon>Streptomycetaceae</taxon>
        <taxon>Streptomyces</taxon>
    </lineage>
</organism>
<sequence length="172" mass="19048">MTRIEDLFTGAADGASADPIDWDPLQESDALQEVGLLDCKMCPLTGRAGLLLDMRTALQYRTGNAALLVVRGLHSFQWSEEPLERTLIAFTIMSSAPATSRRLWQMRIGLFPDGELSVSGKAADFHLLDVDGTPEAPPDYSERTLNEVRKDLPWWDSECTVLQSSTTRSTMT</sequence>